<accession>A0ABD3GFG6</accession>
<comment type="caution">
    <text evidence="2">The sequence shown here is derived from an EMBL/GenBank/DDBJ whole genome shotgun (WGS) entry which is preliminary data.</text>
</comment>
<proteinExistence type="predicted"/>
<gene>
    <name evidence="2" type="ORF">R1sor_026713</name>
</gene>
<dbReference type="EMBL" id="JBJQOH010000008">
    <property type="protein sequence ID" value="KAL3676765.1"/>
    <property type="molecule type" value="Genomic_DNA"/>
</dbReference>
<protein>
    <submittedName>
        <fullName evidence="2">Uncharacterized protein</fullName>
    </submittedName>
</protein>
<organism evidence="2 3">
    <name type="scientific">Riccia sorocarpa</name>
    <dbReference type="NCBI Taxonomy" id="122646"/>
    <lineage>
        <taxon>Eukaryota</taxon>
        <taxon>Viridiplantae</taxon>
        <taxon>Streptophyta</taxon>
        <taxon>Embryophyta</taxon>
        <taxon>Marchantiophyta</taxon>
        <taxon>Marchantiopsida</taxon>
        <taxon>Marchantiidae</taxon>
        <taxon>Marchantiales</taxon>
        <taxon>Ricciaceae</taxon>
        <taxon>Riccia</taxon>
    </lineage>
</organism>
<sequence length="103" mass="11001">MPAYYLEPTIEEDPHDLSRGDGYEGLPPRILVGHSGAPVEEAPLVEEVAATRVEGAPVEEATRVEEAPEQETTPVEEIPLAIQIPVEAIPIPAEAIPLGATEE</sequence>
<reference evidence="2 3" key="1">
    <citation type="submission" date="2024-09" db="EMBL/GenBank/DDBJ databases">
        <title>Chromosome-scale assembly of Riccia sorocarpa.</title>
        <authorList>
            <person name="Paukszto L."/>
        </authorList>
    </citation>
    <scope>NUCLEOTIDE SEQUENCE [LARGE SCALE GENOMIC DNA]</scope>
    <source>
        <strain evidence="2">LP-2024</strain>
        <tissue evidence="2">Aerial parts of the thallus</tissue>
    </source>
</reference>
<keyword evidence="3" id="KW-1185">Reference proteome</keyword>
<evidence type="ECO:0000313" key="3">
    <source>
        <dbReference type="Proteomes" id="UP001633002"/>
    </source>
</evidence>
<dbReference type="Proteomes" id="UP001633002">
    <property type="component" value="Unassembled WGS sequence"/>
</dbReference>
<evidence type="ECO:0000313" key="2">
    <source>
        <dbReference type="EMBL" id="KAL3676765.1"/>
    </source>
</evidence>
<evidence type="ECO:0000256" key="1">
    <source>
        <dbReference type="SAM" id="MobiDB-lite"/>
    </source>
</evidence>
<dbReference type="AlphaFoldDB" id="A0ABD3GFG6"/>
<feature type="region of interest" description="Disordered" evidence="1">
    <location>
        <begin position="1"/>
        <end position="26"/>
    </location>
</feature>
<name>A0ABD3GFG6_9MARC</name>